<sequence length="2160" mass="237079">MMPGETPPAATTAGIAAEAATACANCGALQQNLNEYVAALVALKQKIIDTDHLLTEYQQKCNELQAAKRENSTLHQQVEQMFQKISPLKKCQEELGSVKAELEEKKSSLKIYQETHLEYARVKEEMDKSDAVKKKLETKVKKLEEAAAKHIQEFKQLKAEKKVLEKELKKAQEKTGGFPGKKQKKVLKNAETQSERENPVGNLNKEKIKLLLKELWMCIDGSTPSQINRNDYFLADLHDHSRSHGKTKTMQNLSKFKKSQGKAPTYSSSSESHTPQTSLTSLQIKLDDSPARCGDPPESKGMETTDAWDSTLCKNQSLQHITQTDLAASCMDHFNKDQEELDEIMRDVFNWFTPLPPLLSPIKFSPAATPDILFGDITDSSDDEMNENAQMLENIMEKSDQSEPAIETVQENHSAGSWNKCSSSSINLANNDLQEPPEKLRKLRDEQSVLYPDPLTATSTYFSEKDATSKNQERHLEENSDFMEIHTVTGKTAHSTEGFSEKTVSTTDRLLLPSLMSINLQGQQETVKPVYVQEMLTGSIVDVLEDSSAFKEEKGKKELARTKLDDWPQPLQDRDPQKIEGLTGGGVKDVSDNIQSESNSIKAWRVDGEPTEQNAAPEVCSADKNDEQFMEKKMNVSTRKSLFGAERQLELVQQQSAEVPFRQPSKKVINASDTGTKSQHVEEGHSRAQKSNEQNEMEANGKGFVNIDALSPELHFTLEAVGCTESLCHVDEVVQIGNECSITASVPTKNIDDNPLKTADSMTEEPKSMDIKKEGLQEEQVMDQKVFAKLPQETGGKSDSVIPAQTFVIKNTLLLSEGLVESNSVAFELENVTESASELDCTENMGTESKCASKVDSVSNSFQTAEISKEEECLVSSSIQEKGNESLNITEKEAIHSLMVGEGEKPSALGTMYNEKVSSLSRNLQCGTNDTSQEMSDWYGKSNSSSLKKYATEETEKNDGYSVAKEMVSEHIKNEGAVPSEQNVSEPENRDIETILTTAVKSTTESIGVTCPNLEVNLGHLSRNVQSSGDDSVAPSHIPTCIVLSSIIREMRACVNCPNSGEGLKGKEGNINDSEESSHRTIDWLSNSKNEVQSLSGELQALIKGYHGGNKSEALTPEASSLNSIDVLTQNKSVQNDEELVIPDKSGTSSNTVKQTLEATAKEIAALLSSDIKSETVDEAKMSENTIVNSPVSDSSEEETCLLRKVDFTKTPPRFATAKDGLEGIRSSPTGTLSIISPDDDVHELSQDAESASLKDGQSAICDTDSQMIAWEHSYAERLTCSDENALLELEDSIATEKSGERQTEQNIPPVFSLPSQALTYEKSLSRKLSARNLEIDSDTSAPDTKHSGVSVETSDVQSNISEEKSSPAQGRSFAASDLEQSQLASCHADDGNNKECCVENKGTTPAVKTNLNAMPPTFESSNSISEQEKLVSVKLDSLVLFEPCPKNGAEQVSKPTDSIDAADVKSGQDRLFHRIPSFKGRRKSRHTLLTETILAEADTSAPTKHCPKTLAKIRQEMGPPLPPLLPPLLATPPRTVKPVSPRMSLSRQSSLPSSLHELVSPLCEIPVSPSMSPLSDTPKCESTATLTTPSPSEMSVGQRTLSSPLQFCATTPKHALPVPGRLPPSAASSGIPSVPQENSVKILDSMYPELSARARTLNILKGNIQLTRSSSLDSKNIPQPVHQISGFKAINSTSTVFVKTGTKNMSYPDQPFSSMNETGKRTLSSVAMPKGAKRPRLNSRLPNLEICKEELSSVVSDVDHQCPADETVSLGNEDATHSVGDCNSELPLSFEKTDNPDSRAVAAALEKIAKDCFDVLPVIRSHVLVGNTLRVPVMRDEEKEVVYELSVAKKSLAEPALQAILNKLKKEKMSLSHNYIQSLCRVYVGICRQLGDLERARLFCYSLLKEDLPQSDRLTLFIGSIWNEIFSSEGVINKAIQLVVRQRARGNVLHCLNTYLNWEESTPLDAGMMISSLLLAIQLCPQMEFQLSEQYGEDLNESTWEYVFAIDLLCSHQKWCWTHDNIISKELWPIMDKWIKNRKNNGNASSPSEVIVATVLRLIGRLGQIGLREGFSSAVENISSVIGAFLQHAKEKDVAWGVQLAAAYALCDLSPSNPPKILEVLQAWKQVNTNSLPPAITNGIADVSSLVKCAGRHEEWSAT</sequence>
<feature type="compositionally biased region" description="Polar residues" evidence="2">
    <location>
        <begin position="273"/>
        <end position="283"/>
    </location>
</feature>
<gene>
    <name evidence="5" type="primary">ICE1</name>
</gene>
<evidence type="ECO:0000313" key="5">
    <source>
        <dbReference type="RefSeq" id="XP_072854559.1"/>
    </source>
</evidence>
<dbReference type="Pfam" id="PF25817">
    <property type="entry name" value="ICE1_C"/>
    <property type="match status" value="1"/>
</dbReference>
<dbReference type="GeneID" id="110080016"/>
<evidence type="ECO:0000259" key="3">
    <source>
        <dbReference type="Pfam" id="PF25817"/>
    </source>
</evidence>
<dbReference type="Proteomes" id="UP001652642">
    <property type="component" value="Chromosome 4"/>
</dbReference>
<dbReference type="SUPFAM" id="SSF48371">
    <property type="entry name" value="ARM repeat"/>
    <property type="match status" value="1"/>
</dbReference>
<dbReference type="PANTHER" id="PTHR11852">
    <property type="entry name" value="PLATELET-ACTIVATING FACTOR ACETYLHYDROLASE"/>
    <property type="match status" value="1"/>
</dbReference>
<feature type="region of interest" description="Disordered" evidence="2">
    <location>
        <begin position="242"/>
        <end position="303"/>
    </location>
</feature>
<evidence type="ECO:0000256" key="2">
    <source>
        <dbReference type="SAM" id="MobiDB-lite"/>
    </source>
</evidence>
<protein>
    <submittedName>
        <fullName evidence="5">Little elongation complex subunit 1 isoform X1</fullName>
    </submittedName>
</protein>
<accession>A0ABM5GA79</accession>
<organism evidence="4 5">
    <name type="scientific">Pogona vitticeps</name>
    <name type="common">central bearded dragon</name>
    <dbReference type="NCBI Taxonomy" id="103695"/>
    <lineage>
        <taxon>Eukaryota</taxon>
        <taxon>Metazoa</taxon>
        <taxon>Chordata</taxon>
        <taxon>Craniata</taxon>
        <taxon>Vertebrata</taxon>
        <taxon>Euteleostomi</taxon>
        <taxon>Lepidosauria</taxon>
        <taxon>Squamata</taxon>
        <taxon>Bifurcata</taxon>
        <taxon>Unidentata</taxon>
        <taxon>Episquamata</taxon>
        <taxon>Toxicofera</taxon>
        <taxon>Iguania</taxon>
        <taxon>Acrodonta</taxon>
        <taxon>Agamidae</taxon>
        <taxon>Amphibolurinae</taxon>
        <taxon>Pogona</taxon>
    </lineage>
</organism>
<proteinExistence type="predicted"/>
<evidence type="ECO:0000313" key="4">
    <source>
        <dbReference type="Proteomes" id="UP001652642"/>
    </source>
</evidence>
<dbReference type="PANTHER" id="PTHR11852:SF4">
    <property type="entry name" value="LITTLE ELONGATION COMPLEX SUBUNIT 1"/>
    <property type="match status" value="1"/>
</dbReference>
<dbReference type="InterPro" id="IPR057881">
    <property type="entry name" value="ICE1_C"/>
</dbReference>
<feature type="compositionally biased region" description="Polar residues" evidence="2">
    <location>
        <begin position="1351"/>
        <end position="1361"/>
    </location>
</feature>
<feature type="region of interest" description="Disordered" evidence="2">
    <location>
        <begin position="663"/>
        <end position="696"/>
    </location>
</feature>
<dbReference type="RefSeq" id="XP_072854559.1">
    <property type="nucleotide sequence ID" value="XM_072998458.1"/>
</dbReference>
<evidence type="ECO:0000256" key="1">
    <source>
        <dbReference type="SAM" id="Coils"/>
    </source>
</evidence>
<feature type="region of interest" description="Disordered" evidence="2">
    <location>
        <begin position="1571"/>
        <end position="1598"/>
    </location>
</feature>
<feature type="region of interest" description="Disordered" evidence="2">
    <location>
        <begin position="567"/>
        <end position="592"/>
    </location>
</feature>
<reference evidence="5" key="1">
    <citation type="submission" date="2025-08" db="UniProtKB">
        <authorList>
            <consortium name="RefSeq"/>
        </authorList>
    </citation>
    <scope>IDENTIFICATION</scope>
</reference>
<feature type="compositionally biased region" description="Basic and acidic residues" evidence="2">
    <location>
        <begin position="567"/>
        <end position="578"/>
    </location>
</feature>
<feature type="region of interest" description="Disordered" evidence="2">
    <location>
        <begin position="174"/>
        <end position="198"/>
    </location>
</feature>
<name>A0ABM5GA79_9SAUR</name>
<keyword evidence="4" id="KW-1185">Reference proteome</keyword>
<feature type="domain" description="Little elongation complex subunit 1 C-terminal" evidence="3">
    <location>
        <begin position="1952"/>
        <end position="2144"/>
    </location>
</feature>
<feature type="compositionally biased region" description="Basic and acidic residues" evidence="2">
    <location>
        <begin position="285"/>
        <end position="303"/>
    </location>
</feature>
<keyword evidence="1" id="KW-0175">Coiled coil</keyword>
<dbReference type="InterPro" id="IPR016024">
    <property type="entry name" value="ARM-type_fold"/>
</dbReference>
<feature type="coiled-coil region" evidence="1">
    <location>
        <begin position="26"/>
        <end position="174"/>
    </location>
</feature>
<feature type="region of interest" description="Disordered" evidence="2">
    <location>
        <begin position="1336"/>
        <end position="1377"/>
    </location>
</feature>